<dbReference type="Pfam" id="PF01385">
    <property type="entry name" value="OrfB_IS605"/>
    <property type="match status" value="1"/>
</dbReference>
<dbReference type="EMBL" id="CP096973">
    <property type="protein sequence ID" value="UYO73906.1"/>
    <property type="molecule type" value="Genomic_DNA"/>
</dbReference>
<keyword evidence="4" id="KW-0862">Zinc</keyword>
<reference evidence="10" key="1">
    <citation type="submission" date="2022-05" db="EMBL/GenBank/DDBJ databases">
        <title>Complete sequence of a novel PHA-producing Halomonas strain.</title>
        <authorList>
            <person name="Zheng Z."/>
        </authorList>
    </citation>
    <scope>NUCLEOTIDE SEQUENCE</scope>
    <source>
        <strain evidence="10">ZZQ-149</strain>
    </source>
</reference>
<dbReference type="GO" id="GO:0006310">
    <property type="term" value="P:DNA recombination"/>
    <property type="evidence" value="ECO:0007669"/>
    <property type="project" value="UniProtKB-KW"/>
</dbReference>
<name>A0AA46TP18_9GAMM</name>
<dbReference type="KEGG" id="hqn:M0220_13625"/>
<keyword evidence="6" id="KW-0233">DNA recombination</keyword>
<keyword evidence="3" id="KW-0479">Metal-binding</keyword>
<evidence type="ECO:0000259" key="7">
    <source>
        <dbReference type="Pfam" id="PF01385"/>
    </source>
</evidence>
<proteinExistence type="inferred from homology"/>
<evidence type="ECO:0000256" key="1">
    <source>
        <dbReference type="ARBA" id="ARBA00008761"/>
    </source>
</evidence>
<protein>
    <submittedName>
        <fullName evidence="10">Transposase</fullName>
    </submittedName>
</protein>
<dbReference type="InterPro" id="IPR010095">
    <property type="entry name" value="Cas12f1-like_TNB"/>
</dbReference>
<evidence type="ECO:0000313" key="10">
    <source>
        <dbReference type="EMBL" id="UYO73906.1"/>
    </source>
</evidence>
<organism evidence="10 11">
    <name type="scientific">Halomonas qinghailakensis</name>
    <dbReference type="NCBI Taxonomy" id="2937790"/>
    <lineage>
        <taxon>Bacteria</taxon>
        <taxon>Pseudomonadati</taxon>
        <taxon>Pseudomonadota</taxon>
        <taxon>Gammaproteobacteria</taxon>
        <taxon>Oceanospirillales</taxon>
        <taxon>Halomonadaceae</taxon>
        <taxon>Halomonas</taxon>
    </lineage>
</organism>
<dbReference type="GO" id="GO:0032196">
    <property type="term" value="P:transposition"/>
    <property type="evidence" value="ECO:0007669"/>
    <property type="project" value="UniProtKB-KW"/>
</dbReference>
<evidence type="ECO:0000256" key="3">
    <source>
        <dbReference type="ARBA" id="ARBA00022723"/>
    </source>
</evidence>
<feature type="domain" description="Cas12f1-like TNB" evidence="8">
    <location>
        <begin position="336"/>
        <end position="402"/>
    </location>
</feature>
<dbReference type="GO" id="GO:0003677">
    <property type="term" value="F:DNA binding"/>
    <property type="evidence" value="ECO:0007669"/>
    <property type="project" value="UniProtKB-KW"/>
</dbReference>
<accession>A0AA46TP18</accession>
<keyword evidence="11" id="KW-1185">Reference proteome</keyword>
<evidence type="ECO:0000256" key="2">
    <source>
        <dbReference type="ARBA" id="ARBA00022578"/>
    </source>
</evidence>
<evidence type="ECO:0000313" key="11">
    <source>
        <dbReference type="Proteomes" id="UP001164935"/>
    </source>
</evidence>
<gene>
    <name evidence="10" type="ORF">M0220_13625</name>
</gene>
<dbReference type="Proteomes" id="UP001164935">
    <property type="component" value="Chromosome"/>
</dbReference>
<dbReference type="Pfam" id="PF07282">
    <property type="entry name" value="Cas12f1-like_TNB"/>
    <property type="match status" value="1"/>
</dbReference>
<evidence type="ECO:0000259" key="9">
    <source>
        <dbReference type="Pfam" id="PF12323"/>
    </source>
</evidence>
<dbReference type="AlphaFoldDB" id="A0AA46TP18"/>
<evidence type="ECO:0000256" key="4">
    <source>
        <dbReference type="ARBA" id="ARBA00022833"/>
    </source>
</evidence>
<evidence type="ECO:0000259" key="8">
    <source>
        <dbReference type="Pfam" id="PF07282"/>
    </source>
</evidence>
<feature type="domain" description="Transposase putative helix-turn-helix" evidence="9">
    <location>
        <begin position="1"/>
        <end position="39"/>
    </location>
</feature>
<keyword evidence="5" id="KW-0238">DNA-binding</keyword>
<dbReference type="InterPro" id="IPR001959">
    <property type="entry name" value="Transposase"/>
</dbReference>
<dbReference type="InterPro" id="IPR021027">
    <property type="entry name" value="Transposase_put_HTH"/>
</dbReference>
<dbReference type="NCBIfam" id="NF040570">
    <property type="entry name" value="guided_TnpB"/>
    <property type="match status" value="1"/>
</dbReference>
<dbReference type="GO" id="GO:0046872">
    <property type="term" value="F:metal ion binding"/>
    <property type="evidence" value="ECO:0007669"/>
    <property type="project" value="UniProtKB-KW"/>
</dbReference>
<keyword evidence="2" id="KW-0815">Transposition</keyword>
<comment type="similarity">
    <text evidence="1">In the C-terminal section; belongs to the transposase 35 family.</text>
</comment>
<sequence>MKVLKAYRFKLKPTPEAEALLYRMAGCGRLAYNKSLEIMLDIVRKELAFEGDRKSLYKALNDLAPKERIALAKRLPSAAGLNKQLTQWKKAPELIFLKEAYTDNLQQRQRDLRDKAIKDWCSGKRGFPVFRTKRIAHHSTMRFVNFPKYCALDQRRIKLPNKLGWVRMYQSRVIDGEPRNATVSLDACGNWHVAIMCAVDVKPTRVPDQGAVGVDMGIAKNMTLSDGTTFSGVRSFAASKDQLAASQRKLKHKERGSANWKKQKRKIARIHQRIADIRRDYQHKATTTICNNHAMVAVEDLRVANMSKSARGTVTQPGRNVRQKSGLNRSILDQGWYEIRRQLAYKMAWTGGLFVAVPPHHTSQTCPACFYKSADNRKTQASFLCTHCGYAENADVVGAINVLHRGLDLLEASNQSDLIRAGRRP</sequence>
<dbReference type="Pfam" id="PF12323">
    <property type="entry name" value="HTH_OrfB_IS605"/>
    <property type="match status" value="1"/>
</dbReference>
<dbReference type="RefSeq" id="WP_264017943.1">
    <property type="nucleotide sequence ID" value="NZ_CP096973.1"/>
</dbReference>
<evidence type="ECO:0000256" key="5">
    <source>
        <dbReference type="ARBA" id="ARBA00023125"/>
    </source>
</evidence>
<evidence type="ECO:0000256" key="6">
    <source>
        <dbReference type="ARBA" id="ARBA00023172"/>
    </source>
</evidence>
<feature type="domain" description="Probable transposase IS891/IS1136/IS1341" evidence="7">
    <location>
        <begin position="195"/>
        <end position="309"/>
    </location>
</feature>